<protein>
    <recommendedName>
        <fullName evidence="4">UrcA family protein</fullName>
    </recommendedName>
</protein>
<keyword evidence="3" id="KW-1185">Reference proteome</keyword>
<organism evidence="2 3">
    <name type="scientific">Ramlibacter monticola</name>
    <dbReference type="NCBI Taxonomy" id="1926872"/>
    <lineage>
        <taxon>Bacteria</taxon>
        <taxon>Pseudomonadati</taxon>
        <taxon>Pseudomonadota</taxon>
        <taxon>Betaproteobacteria</taxon>
        <taxon>Burkholderiales</taxon>
        <taxon>Comamonadaceae</taxon>
        <taxon>Ramlibacter</taxon>
    </lineage>
</organism>
<reference evidence="2 3" key="1">
    <citation type="journal article" date="2017" name="Int. J. Syst. Evol. Microbiol.">
        <title>Ramlibacter monticola sp. nov., isolated from forest soil.</title>
        <authorList>
            <person name="Chaudhary D.K."/>
            <person name="Kim J."/>
        </authorList>
    </citation>
    <scope>NUCLEOTIDE SEQUENCE [LARGE SCALE GENOMIC DNA]</scope>
    <source>
        <strain evidence="2 3">KACC 19175</strain>
    </source>
</reference>
<name>A0A936YZR7_9BURK</name>
<evidence type="ECO:0000256" key="1">
    <source>
        <dbReference type="SAM" id="SignalP"/>
    </source>
</evidence>
<accession>A0A936YZR7</accession>
<evidence type="ECO:0000313" key="3">
    <source>
        <dbReference type="Proteomes" id="UP000599109"/>
    </source>
</evidence>
<comment type="caution">
    <text evidence="2">The sequence shown here is derived from an EMBL/GenBank/DDBJ whole genome shotgun (WGS) entry which is preliminary data.</text>
</comment>
<proteinExistence type="predicted"/>
<evidence type="ECO:0000313" key="2">
    <source>
        <dbReference type="EMBL" id="MBL0391662.1"/>
    </source>
</evidence>
<dbReference type="EMBL" id="JAEQNE010000002">
    <property type="protein sequence ID" value="MBL0391662.1"/>
    <property type="molecule type" value="Genomic_DNA"/>
</dbReference>
<keyword evidence="1" id="KW-0732">Signal</keyword>
<evidence type="ECO:0008006" key="4">
    <source>
        <dbReference type="Google" id="ProtNLM"/>
    </source>
</evidence>
<dbReference type="Proteomes" id="UP000599109">
    <property type="component" value="Unassembled WGS sequence"/>
</dbReference>
<feature type="signal peptide" evidence="1">
    <location>
        <begin position="1"/>
        <end position="22"/>
    </location>
</feature>
<dbReference type="AlphaFoldDB" id="A0A936YZR7"/>
<gene>
    <name evidence="2" type="ORF">JJ685_10995</name>
</gene>
<feature type="chain" id="PRO_5037566489" description="UrcA family protein" evidence="1">
    <location>
        <begin position="23"/>
        <end position="120"/>
    </location>
</feature>
<sequence length="120" mass="12753">MKQWYLAAPVLGLVAVCGGALASFGSRAPAQEVARESLDLLKAMRARSATAQSYVASCVTAIAAAQRQAVRKDSSPAVIHGTWNEAAGRCRGMANTVCEVWALEAPREACSRIRSFEPVM</sequence>
<dbReference type="RefSeq" id="WP_201674275.1">
    <property type="nucleotide sequence ID" value="NZ_JAEQNE010000002.1"/>
</dbReference>